<dbReference type="InterPro" id="IPR009057">
    <property type="entry name" value="Homeodomain-like_sf"/>
</dbReference>
<gene>
    <name evidence="5" type="ORF">INS90_09295</name>
</gene>
<evidence type="ECO:0000313" key="6">
    <source>
        <dbReference type="Proteomes" id="UP000594961"/>
    </source>
</evidence>
<feature type="domain" description="Transposase IS110-like N-terminal" evidence="3">
    <location>
        <begin position="12"/>
        <end position="164"/>
    </location>
</feature>
<dbReference type="AlphaFoldDB" id="A0A7M1QZH9"/>
<evidence type="ECO:0000256" key="1">
    <source>
        <dbReference type="SAM" id="Coils"/>
    </source>
</evidence>
<evidence type="ECO:0000256" key="2">
    <source>
        <dbReference type="SAM" id="MobiDB-lite"/>
    </source>
</evidence>
<dbReference type="SUPFAM" id="SSF46689">
    <property type="entry name" value="Homeodomain-like"/>
    <property type="match status" value="1"/>
</dbReference>
<dbReference type="InterPro" id="IPR002525">
    <property type="entry name" value="Transp_IS110-like_N"/>
</dbReference>
<dbReference type="InterPro" id="IPR047650">
    <property type="entry name" value="Transpos_IS110"/>
</dbReference>
<evidence type="ECO:0000259" key="4">
    <source>
        <dbReference type="Pfam" id="PF02371"/>
    </source>
</evidence>
<dbReference type="GO" id="GO:0004803">
    <property type="term" value="F:transposase activity"/>
    <property type="evidence" value="ECO:0007669"/>
    <property type="project" value="InterPro"/>
</dbReference>
<sequence>MSIVAHIHPYVVGVDTHARYHVYSVLASATGELLGSQKFPTTEAGIKRAMRWVVSRTHSHDDTLWVIEGTSSYGAVLTGKVLARNFSVAEAPRVDSQHRYGTRKSDELDCARIVRATLGLPVDKLRRPRLGRGVRQAIRILVASRELLAGERTRNVNALTALVRSNPLGIDARCTLSSTQIKHIASWRMRDEDIEIRVARAEAKRLARQILDLDCELGANERDLAGLVQISEAAPLLQEKGFGAVSAAKCLTAWSHYGRIRTEAEFASLAGVNPIPASSGNTVRHRLNRGGDRKLNSALHMVAIVKMTHDEVARAEKIRPSGLRVSFVTAPVGAGRLESMKKFSKHTPEQIVVKLDKARSLKESGSTVAEVCRELGISEATYHRWQRQYGDMTRSEDGGSRSCRKKTRSSSGCLGRLNSKSRCLGS</sequence>
<dbReference type="GO" id="GO:0006313">
    <property type="term" value="P:DNA transposition"/>
    <property type="evidence" value="ECO:0007669"/>
    <property type="project" value="InterPro"/>
</dbReference>
<dbReference type="EMBL" id="CP063212">
    <property type="protein sequence ID" value="QOR47429.1"/>
    <property type="molecule type" value="Genomic_DNA"/>
</dbReference>
<dbReference type="PANTHER" id="PTHR33055:SF16">
    <property type="entry name" value="TRANSPOSASE FOR INSERTION SEQUENCE ELEMENT IS1547"/>
    <property type="match status" value="1"/>
</dbReference>
<feature type="region of interest" description="Disordered" evidence="2">
    <location>
        <begin position="392"/>
        <end position="414"/>
    </location>
</feature>
<feature type="domain" description="Transposase IS116/IS110/IS902 C-terminal" evidence="4">
    <location>
        <begin position="236"/>
        <end position="315"/>
    </location>
</feature>
<proteinExistence type="predicted"/>
<dbReference type="Pfam" id="PF01548">
    <property type="entry name" value="DEDD_Tnp_IS110"/>
    <property type="match status" value="1"/>
</dbReference>
<dbReference type="Pfam" id="PF01527">
    <property type="entry name" value="HTH_Tnp_1"/>
    <property type="match status" value="1"/>
</dbReference>
<feature type="coiled-coil region" evidence="1">
    <location>
        <begin position="189"/>
        <end position="216"/>
    </location>
</feature>
<dbReference type="InterPro" id="IPR002514">
    <property type="entry name" value="Transposase_8"/>
</dbReference>
<keyword evidence="1" id="KW-0175">Coiled coil</keyword>
<dbReference type="InterPro" id="IPR003346">
    <property type="entry name" value="Transposase_20"/>
</dbReference>
<evidence type="ECO:0000259" key="3">
    <source>
        <dbReference type="Pfam" id="PF01548"/>
    </source>
</evidence>
<reference evidence="5 6" key="1">
    <citation type="submission" date="2020-10" db="EMBL/GenBank/DDBJ databases">
        <title>Trueperella pecoris sp. nov. isolated from bovine and porcine specimens.</title>
        <authorList>
            <person name="Schoenecker L."/>
            <person name="Schnydrig P."/>
            <person name="Brodard I."/>
            <person name="Thomann A."/>
            <person name="Hemphill A."/>
            <person name="Rodriguez-Campos S."/>
            <person name="Perreten V."/>
            <person name="Jores J."/>
            <person name="Kittl S."/>
        </authorList>
    </citation>
    <scope>NUCLEOTIDE SEQUENCE [LARGE SCALE GENOMIC DNA]</scope>
    <source>
        <strain evidence="5 6">19OD0592</strain>
    </source>
</reference>
<evidence type="ECO:0000313" key="5">
    <source>
        <dbReference type="EMBL" id="QOR47429.1"/>
    </source>
</evidence>
<name>A0A7M1QZH9_9ACTO</name>
<dbReference type="PANTHER" id="PTHR33055">
    <property type="entry name" value="TRANSPOSASE FOR INSERTION SEQUENCE ELEMENT IS1111A"/>
    <property type="match status" value="1"/>
</dbReference>
<accession>A0A7M1QZH9</accession>
<organism evidence="5 6">
    <name type="scientific">Trueperella pecoris</name>
    <dbReference type="NCBI Taxonomy" id="2733571"/>
    <lineage>
        <taxon>Bacteria</taxon>
        <taxon>Bacillati</taxon>
        <taxon>Actinomycetota</taxon>
        <taxon>Actinomycetes</taxon>
        <taxon>Actinomycetales</taxon>
        <taxon>Actinomycetaceae</taxon>
        <taxon>Trueperella</taxon>
    </lineage>
</organism>
<dbReference type="Proteomes" id="UP000594961">
    <property type="component" value="Chromosome"/>
</dbReference>
<protein>
    <submittedName>
        <fullName evidence="5">Transposase</fullName>
    </submittedName>
</protein>
<dbReference type="GO" id="GO:0003677">
    <property type="term" value="F:DNA binding"/>
    <property type="evidence" value="ECO:0007669"/>
    <property type="project" value="InterPro"/>
</dbReference>
<dbReference type="Pfam" id="PF02371">
    <property type="entry name" value="Transposase_20"/>
    <property type="match status" value="1"/>
</dbReference>